<dbReference type="Proteomes" id="UP001597059">
    <property type="component" value="Unassembled WGS sequence"/>
</dbReference>
<evidence type="ECO:0000259" key="9">
    <source>
        <dbReference type="PROSITE" id="PS50111"/>
    </source>
</evidence>
<evidence type="ECO:0000256" key="7">
    <source>
        <dbReference type="PROSITE-ProRule" id="PRU00284"/>
    </source>
</evidence>
<dbReference type="SUPFAM" id="SSF58104">
    <property type="entry name" value="Methyl-accepting chemotaxis protein (MCP) signaling domain"/>
    <property type="match status" value="1"/>
</dbReference>
<evidence type="ECO:0000256" key="5">
    <source>
        <dbReference type="ARBA" id="ARBA00023224"/>
    </source>
</evidence>
<dbReference type="Gene3D" id="1.10.287.950">
    <property type="entry name" value="Methyl-accepting chemotaxis protein"/>
    <property type="match status" value="1"/>
</dbReference>
<dbReference type="PANTHER" id="PTHR32089:SF119">
    <property type="entry name" value="METHYL-ACCEPTING CHEMOTAXIS PROTEIN CTPL"/>
    <property type="match status" value="1"/>
</dbReference>
<evidence type="ECO:0000256" key="1">
    <source>
        <dbReference type="ARBA" id="ARBA00004141"/>
    </source>
</evidence>
<dbReference type="EMBL" id="JBHTMN010000007">
    <property type="protein sequence ID" value="MFD1382968.1"/>
    <property type="molecule type" value="Genomic_DNA"/>
</dbReference>
<evidence type="ECO:0000256" key="6">
    <source>
        <dbReference type="ARBA" id="ARBA00029447"/>
    </source>
</evidence>
<evidence type="ECO:0000256" key="4">
    <source>
        <dbReference type="ARBA" id="ARBA00023136"/>
    </source>
</evidence>
<keyword evidence="2 8" id="KW-0812">Transmembrane</keyword>
<accession>A0ABW4B0E3</accession>
<comment type="caution">
    <text evidence="10">The sequence shown here is derived from an EMBL/GenBank/DDBJ whole genome shotgun (WGS) entry which is preliminary data.</text>
</comment>
<evidence type="ECO:0000256" key="2">
    <source>
        <dbReference type="ARBA" id="ARBA00022692"/>
    </source>
</evidence>
<dbReference type="RefSeq" id="WP_377366146.1">
    <property type="nucleotide sequence ID" value="NZ_JBHTMN010000007.1"/>
</dbReference>
<gene>
    <name evidence="10" type="ORF">ACFQ45_06305</name>
</gene>
<feature type="domain" description="Methyl-accepting transducer" evidence="9">
    <location>
        <begin position="355"/>
        <end position="591"/>
    </location>
</feature>
<dbReference type="SMART" id="SM00283">
    <property type="entry name" value="MA"/>
    <property type="match status" value="1"/>
</dbReference>
<feature type="transmembrane region" description="Helical" evidence="8">
    <location>
        <begin position="276"/>
        <end position="298"/>
    </location>
</feature>
<feature type="transmembrane region" description="Helical" evidence="8">
    <location>
        <begin position="12"/>
        <end position="31"/>
    </location>
</feature>
<evidence type="ECO:0000256" key="3">
    <source>
        <dbReference type="ARBA" id="ARBA00022989"/>
    </source>
</evidence>
<protein>
    <submittedName>
        <fullName evidence="10">Methyl-accepting chemotaxis protein</fullName>
    </submittedName>
</protein>
<keyword evidence="4 8" id="KW-0472">Membrane</keyword>
<evidence type="ECO:0000313" key="10">
    <source>
        <dbReference type="EMBL" id="MFD1382968.1"/>
    </source>
</evidence>
<evidence type="ECO:0000313" key="11">
    <source>
        <dbReference type="Proteomes" id="UP001597059"/>
    </source>
</evidence>
<organism evidence="10 11">
    <name type="scientific">Rhodanobacter aciditrophus</name>
    <dbReference type="NCBI Taxonomy" id="1623218"/>
    <lineage>
        <taxon>Bacteria</taxon>
        <taxon>Pseudomonadati</taxon>
        <taxon>Pseudomonadota</taxon>
        <taxon>Gammaproteobacteria</taxon>
        <taxon>Lysobacterales</taxon>
        <taxon>Rhodanobacteraceae</taxon>
        <taxon>Rhodanobacter</taxon>
    </lineage>
</organism>
<evidence type="ECO:0000256" key="8">
    <source>
        <dbReference type="SAM" id="Phobius"/>
    </source>
</evidence>
<dbReference type="CDD" id="cd11386">
    <property type="entry name" value="MCP_signal"/>
    <property type="match status" value="1"/>
</dbReference>
<reference evidence="11" key="1">
    <citation type="journal article" date="2019" name="Int. J. Syst. Evol. Microbiol.">
        <title>The Global Catalogue of Microorganisms (GCM) 10K type strain sequencing project: providing services to taxonomists for standard genome sequencing and annotation.</title>
        <authorList>
            <consortium name="The Broad Institute Genomics Platform"/>
            <consortium name="The Broad Institute Genome Sequencing Center for Infectious Disease"/>
            <person name="Wu L."/>
            <person name="Ma J."/>
        </authorList>
    </citation>
    <scope>NUCLEOTIDE SEQUENCE [LARGE SCALE GENOMIC DNA]</scope>
    <source>
        <strain evidence="11">JCM 30774</strain>
    </source>
</reference>
<dbReference type="InterPro" id="IPR004090">
    <property type="entry name" value="Chemotax_Me-accpt_rcpt"/>
</dbReference>
<dbReference type="PANTHER" id="PTHR32089">
    <property type="entry name" value="METHYL-ACCEPTING CHEMOTAXIS PROTEIN MCPB"/>
    <property type="match status" value="1"/>
</dbReference>
<dbReference type="Pfam" id="PF00015">
    <property type="entry name" value="MCPsignal"/>
    <property type="match status" value="1"/>
</dbReference>
<dbReference type="PRINTS" id="PR00260">
    <property type="entry name" value="CHEMTRNSDUCR"/>
</dbReference>
<keyword evidence="5 7" id="KW-0807">Transducer</keyword>
<name>A0ABW4B0E3_9GAMM</name>
<keyword evidence="3 8" id="KW-1133">Transmembrane helix</keyword>
<dbReference type="PROSITE" id="PS50111">
    <property type="entry name" value="CHEMOTAXIS_TRANSDUC_2"/>
    <property type="match status" value="1"/>
</dbReference>
<comment type="subcellular location">
    <subcellularLocation>
        <location evidence="1">Membrane</location>
        <topology evidence="1">Multi-pass membrane protein</topology>
    </subcellularLocation>
</comment>
<keyword evidence="11" id="KW-1185">Reference proteome</keyword>
<dbReference type="InterPro" id="IPR004089">
    <property type="entry name" value="MCPsignal_dom"/>
</dbReference>
<sequence length="628" mass="67431">MPMSLSVRQKLIAILVLVCLGYAGFGLYAIVNFQRMQEAGMRANAIAASHVDISELEIALLKLEQASQKPSHHSFAGLTAQLGKLSQSDTLARTLKNPYLDDTARENLHHVQEALPGYFNALTKRLTLLKTLGTDEKSGAIGVLNQSAAQADEKLKMFEAFAAGFKDIRAKEKEFLAYPSAGTQADLNAALQELYGKINDIGFGDVFNPLLDEYQAALTPVTESALALADLSQQLTTLREKSDQALSDTTSYLQTPLLSMAQQEAHDTANQARISLIIGGIALTLLIGVVMATVIISLNRSIALILAQLKAVAQGQLVPSKHKGSNDKDEFNQLLATSDAMTLSLRELVMRLQQSNQDLVTTADQLGDDAFSIVSGSEQIRDRSNALATATEEISQTALHVEDMTQQVTQATNDAHQSAQSSANVITDAIQSIQTVAQSIEATHQSVASLGQRSKEIDSVIDLIVGVAEQTTLLALNAAIEAARAGEAGRGFAVVADEVKALAEQTVKATGDITQKVEGIQLETKQVIESMSRSLEQVESGRAKGESAIASINSVEALTQQAAQQTDAIRSAIRDVAQTTQVMARDMDEIAQSIEHNHGATENIQRSGRDIHGHVQSLSQQVSQFQLD</sequence>
<comment type="similarity">
    <text evidence="6">Belongs to the methyl-accepting chemotaxis (MCP) protein family.</text>
</comment>
<proteinExistence type="inferred from homology"/>